<proteinExistence type="predicted"/>
<feature type="compositionally biased region" description="Pro residues" evidence="1">
    <location>
        <begin position="142"/>
        <end position="156"/>
    </location>
</feature>
<feature type="region of interest" description="Disordered" evidence="1">
    <location>
        <begin position="129"/>
        <end position="171"/>
    </location>
</feature>
<sequence length="340" mass="34499">MKKSFGRRLGAGLAGLAVAGAGFVAFGATGMASAGVSTSAIDFDPAEFDEVVEGTTFEAILPIKVTEGGLEQAVEWNITSSDGLECDPEEQSLPADTSVGETTLTKECVVTDGEAETVQVTYEIVTENGTQTGNFGFNPTQPSTPPTSAPTSPPTSAPTSSPSESATQTAAPAPELSIATGTFDPPNAVVEKGGKFEFTKAVTISGAPLTDDLTMALSDFTNLECEPTEDVIEAGSEPGTYEFTFNCEFAAGNEAASGTYTISGGDLSDDIVGTFGYGDIDDDSNDDGNSDDGKSDDDSSSDKSDTEGGLADTGAPAVGVILAGGLAAAAAGGLLMRRRR</sequence>
<reference evidence="3 4" key="1">
    <citation type="submission" date="2019-03" db="EMBL/GenBank/DDBJ databases">
        <title>Genomic Encyclopedia of Archaeal and Bacterial Type Strains, Phase II (KMG-II): from individual species to whole genera.</title>
        <authorList>
            <person name="Goeker M."/>
        </authorList>
    </citation>
    <scope>NUCLEOTIDE SEQUENCE [LARGE SCALE GENOMIC DNA]</scope>
    <source>
        <strain evidence="3 4">DSM 24323</strain>
    </source>
</reference>
<accession>A0A4R7J4J5</accession>
<feature type="compositionally biased region" description="Basic and acidic residues" evidence="1">
    <location>
        <begin position="291"/>
        <end position="306"/>
    </location>
</feature>
<dbReference type="AlphaFoldDB" id="A0A4R7J4J5"/>
<dbReference type="Proteomes" id="UP000295371">
    <property type="component" value="Unassembled WGS sequence"/>
</dbReference>
<dbReference type="EMBL" id="SOAW01000002">
    <property type="protein sequence ID" value="TDT31253.1"/>
    <property type="molecule type" value="Genomic_DNA"/>
</dbReference>
<keyword evidence="2" id="KW-0812">Transmembrane</keyword>
<gene>
    <name evidence="3" type="ORF">CLV29_2668</name>
</gene>
<feature type="transmembrane region" description="Helical" evidence="2">
    <location>
        <begin position="314"/>
        <end position="336"/>
    </location>
</feature>
<feature type="compositionally biased region" description="Low complexity" evidence="1">
    <location>
        <begin position="157"/>
        <end position="171"/>
    </location>
</feature>
<comment type="caution">
    <text evidence="3">The sequence shown here is derived from an EMBL/GenBank/DDBJ whole genome shotgun (WGS) entry which is preliminary data.</text>
</comment>
<keyword evidence="4" id="KW-1185">Reference proteome</keyword>
<evidence type="ECO:0000313" key="3">
    <source>
        <dbReference type="EMBL" id="TDT31253.1"/>
    </source>
</evidence>
<keyword evidence="2" id="KW-1133">Transmembrane helix</keyword>
<feature type="compositionally biased region" description="Polar residues" evidence="1">
    <location>
        <begin position="129"/>
        <end position="138"/>
    </location>
</feature>
<dbReference type="RefSeq" id="WP_133755548.1">
    <property type="nucleotide sequence ID" value="NZ_SOAW01000002.1"/>
</dbReference>
<evidence type="ECO:0000256" key="1">
    <source>
        <dbReference type="SAM" id="MobiDB-lite"/>
    </source>
</evidence>
<feature type="compositionally biased region" description="Acidic residues" evidence="1">
    <location>
        <begin position="279"/>
        <end position="290"/>
    </location>
</feature>
<evidence type="ECO:0000256" key="2">
    <source>
        <dbReference type="SAM" id="Phobius"/>
    </source>
</evidence>
<organism evidence="3 4">
    <name type="scientific">Naumannella halotolerans</name>
    <dbReference type="NCBI Taxonomy" id="993414"/>
    <lineage>
        <taxon>Bacteria</taxon>
        <taxon>Bacillati</taxon>
        <taxon>Actinomycetota</taxon>
        <taxon>Actinomycetes</taxon>
        <taxon>Propionibacteriales</taxon>
        <taxon>Propionibacteriaceae</taxon>
        <taxon>Naumannella</taxon>
    </lineage>
</organism>
<feature type="region of interest" description="Disordered" evidence="1">
    <location>
        <begin position="278"/>
        <end position="313"/>
    </location>
</feature>
<evidence type="ECO:0000313" key="4">
    <source>
        <dbReference type="Proteomes" id="UP000295371"/>
    </source>
</evidence>
<protein>
    <submittedName>
        <fullName evidence="3">Uncharacterized protein</fullName>
    </submittedName>
</protein>
<name>A0A4R7J4J5_9ACTN</name>
<keyword evidence="2" id="KW-0472">Membrane</keyword>